<accession>A0A556UFQ8</accession>
<organism evidence="1 2">
    <name type="scientific">Bagarius yarrelli</name>
    <name type="common">Goonch</name>
    <name type="synonym">Bagrus yarrelli</name>
    <dbReference type="NCBI Taxonomy" id="175774"/>
    <lineage>
        <taxon>Eukaryota</taxon>
        <taxon>Metazoa</taxon>
        <taxon>Chordata</taxon>
        <taxon>Craniata</taxon>
        <taxon>Vertebrata</taxon>
        <taxon>Euteleostomi</taxon>
        <taxon>Actinopterygii</taxon>
        <taxon>Neopterygii</taxon>
        <taxon>Teleostei</taxon>
        <taxon>Ostariophysi</taxon>
        <taxon>Siluriformes</taxon>
        <taxon>Sisoridae</taxon>
        <taxon>Sisorinae</taxon>
        <taxon>Bagarius</taxon>
    </lineage>
</organism>
<proteinExistence type="predicted"/>
<name>A0A556UFQ8_BAGYA</name>
<sequence>MKFEPLYEADGTKQNQLFTLSSFFFSFSFPLLVDRTTKQPKSSALHCGVQLRDVPGHGGQPRQSILTVLTPECESNRDTETKTSIVSQ</sequence>
<keyword evidence="2" id="KW-1185">Reference proteome</keyword>
<protein>
    <submittedName>
        <fullName evidence="1">Uncharacterized protein</fullName>
    </submittedName>
</protein>
<dbReference type="EMBL" id="VCAZ01000071">
    <property type="protein sequence ID" value="TSO88091.1"/>
    <property type="molecule type" value="Genomic_DNA"/>
</dbReference>
<comment type="caution">
    <text evidence="1">The sequence shown here is derived from an EMBL/GenBank/DDBJ whole genome shotgun (WGS) entry which is preliminary data.</text>
</comment>
<reference evidence="1 2" key="1">
    <citation type="journal article" date="2019" name="Genome Biol. Evol.">
        <title>Whole-Genome Sequencing of the Giant Devil Catfish, Bagarius yarrelli.</title>
        <authorList>
            <person name="Jiang W."/>
            <person name="Lv Y."/>
            <person name="Cheng L."/>
            <person name="Yang K."/>
            <person name="Chao B."/>
            <person name="Wang X."/>
            <person name="Li Y."/>
            <person name="Pan X."/>
            <person name="You X."/>
            <person name="Zhang Y."/>
            <person name="Yang J."/>
            <person name="Li J."/>
            <person name="Zhang X."/>
            <person name="Liu S."/>
            <person name="Sun C."/>
            <person name="Yang J."/>
            <person name="Shi Q."/>
        </authorList>
    </citation>
    <scope>NUCLEOTIDE SEQUENCE [LARGE SCALE GENOMIC DNA]</scope>
    <source>
        <strain evidence="1">JWS20170419001</strain>
        <tissue evidence="1">Muscle</tissue>
    </source>
</reference>
<evidence type="ECO:0000313" key="2">
    <source>
        <dbReference type="Proteomes" id="UP000319801"/>
    </source>
</evidence>
<dbReference type="Proteomes" id="UP000319801">
    <property type="component" value="Unassembled WGS sequence"/>
</dbReference>
<evidence type="ECO:0000313" key="1">
    <source>
        <dbReference type="EMBL" id="TSO88091.1"/>
    </source>
</evidence>
<dbReference type="AlphaFoldDB" id="A0A556UFQ8"/>
<gene>
    <name evidence="1" type="ORF">Baya_10538</name>
</gene>